<evidence type="ECO:0000256" key="14">
    <source>
        <dbReference type="PIRNR" id="PIRNR003167"/>
    </source>
</evidence>
<evidence type="ECO:0000256" key="10">
    <source>
        <dbReference type="ARBA" id="ARBA00022840"/>
    </source>
</evidence>
<dbReference type="Gene3D" id="1.20.120.960">
    <property type="entry name" value="Histidine kinase NarX, sensor domain"/>
    <property type="match status" value="1"/>
</dbReference>
<evidence type="ECO:0000256" key="1">
    <source>
        <dbReference type="ARBA" id="ARBA00000085"/>
    </source>
</evidence>
<dbReference type="InterPro" id="IPR029095">
    <property type="entry name" value="NarX-like_N"/>
</dbReference>
<dbReference type="eggNOG" id="COG3850">
    <property type="taxonomic scope" value="Bacteria"/>
</dbReference>
<evidence type="ECO:0000256" key="13">
    <source>
        <dbReference type="ARBA" id="ARBA00023136"/>
    </source>
</evidence>
<dbReference type="InterPro" id="IPR036890">
    <property type="entry name" value="HATPase_C_sf"/>
</dbReference>
<dbReference type="Gene3D" id="1.10.8.500">
    <property type="entry name" value="HAMP domain in histidine kinase"/>
    <property type="match status" value="1"/>
</dbReference>
<dbReference type="GO" id="GO:0005886">
    <property type="term" value="C:plasma membrane"/>
    <property type="evidence" value="ECO:0007669"/>
    <property type="project" value="UniProtKB-SubCell"/>
</dbReference>
<dbReference type="SUPFAM" id="SSF158472">
    <property type="entry name" value="HAMP domain-like"/>
    <property type="match status" value="1"/>
</dbReference>
<dbReference type="PIRSF" id="PIRSF003167">
    <property type="entry name" value="STHK_NarX/NarQ"/>
    <property type="match status" value="1"/>
</dbReference>
<keyword evidence="4 14" id="KW-0997">Cell inner membrane</keyword>
<dbReference type="RefSeq" id="WP_034837520.1">
    <property type="nucleotide sequence ID" value="NZ_JOKH01000003.1"/>
</dbReference>
<keyword evidence="9 14" id="KW-0418">Kinase</keyword>
<dbReference type="InterPro" id="IPR003660">
    <property type="entry name" value="HAMP_dom"/>
</dbReference>
<keyword evidence="6 14" id="KW-0808">Transferase</keyword>
<gene>
    <name evidence="17" type="ORF">GZ78_16195</name>
</gene>
<evidence type="ECO:0000256" key="9">
    <source>
        <dbReference type="ARBA" id="ARBA00022777"/>
    </source>
</evidence>
<dbReference type="InterPro" id="IPR003594">
    <property type="entry name" value="HATPase_dom"/>
</dbReference>
<dbReference type="PROSITE" id="PS50885">
    <property type="entry name" value="HAMP"/>
    <property type="match status" value="1"/>
</dbReference>
<dbReference type="PANTHER" id="PTHR24421:SF10">
    <property type="entry name" value="NITRATE_NITRITE SENSOR PROTEIN NARQ"/>
    <property type="match status" value="1"/>
</dbReference>
<dbReference type="EMBL" id="JOKH01000003">
    <property type="protein sequence ID" value="KEQ17345.1"/>
    <property type="molecule type" value="Genomic_DNA"/>
</dbReference>
<dbReference type="GO" id="GO:0005524">
    <property type="term" value="F:ATP binding"/>
    <property type="evidence" value="ECO:0007669"/>
    <property type="project" value="UniProtKB-UniRule"/>
</dbReference>
<reference evidence="17 18" key="1">
    <citation type="submission" date="2014-06" db="EMBL/GenBank/DDBJ databases">
        <title>Whole Genome Sequences of Three Symbiotic Endozoicomonas Bacteria.</title>
        <authorList>
            <person name="Neave M.J."/>
            <person name="Apprill A."/>
            <person name="Voolstra C.R."/>
        </authorList>
    </citation>
    <scope>NUCLEOTIDE SEQUENCE [LARGE SCALE GENOMIC DNA]</scope>
    <source>
        <strain evidence="17 18">DSM 25634</strain>
    </source>
</reference>
<sequence>MLLKPIRYKALAAIIATCFLGLLSVSGSLWFAATTESDAAAINVAGSLRMQAWRLVDQIRTEDTDKAQLWQLIKVYDRSLTSPSLKHLGGRTDIIGNRYLAMVGEWRSEMRPLLNDEAGWHEFTEKVPGFVDRLNDLVNSLQLNTERKLHWLVILAIFSLCSILAIGAMTIRYIRLNLIKPVEQLSEAAKKVRRGEFDQLRLEYCHANEMGQLTETFSAMADSLSLLYGDLESQVSSQTRSLEQANTALQLLYESSQTLGMNPYDEEQLMLILERWKVLLGLRSAYVCLTGSAGSIRLQRIFPQSDTYNDVCNIGQCEGCVRTPSSDVQFPLSQNDQGYGYLHISLQGGQSLTEESRQWLRTFSDIVSSSLYRSGYQTQERRLLLMEERAVIARELHDSLAQALSYQKIQVTRLKKVLTRMDADESVHSIVEEIREGVNNAYRQLRELLNTFRLSMTSGTLEEALQQTMEEYGKRDGSVIFNLDYRLRFCHLDAHHQIHVLQIVREGLVNVIQHSEATKATVVCEQVAPGKVQVLVDDDGSGFNEDITTSGHYGTTIMQERAESLGGQLYFETSGYGGARVRLEFSSV</sequence>
<evidence type="ECO:0000256" key="5">
    <source>
        <dbReference type="ARBA" id="ARBA00022553"/>
    </source>
</evidence>
<dbReference type="EC" id="2.7.13.3" evidence="14"/>
<evidence type="ECO:0000256" key="12">
    <source>
        <dbReference type="ARBA" id="ARBA00023012"/>
    </source>
</evidence>
<accession>A0A081NFX2</accession>
<dbReference type="OrthoDB" id="9811306at2"/>
<dbReference type="STRING" id="1137799.GZ78_16195"/>
<keyword evidence="7 15" id="KW-0812">Transmembrane</keyword>
<dbReference type="InterPro" id="IPR011712">
    <property type="entry name" value="Sig_transdc_His_kin_sub3_dim/P"/>
</dbReference>
<evidence type="ECO:0000256" key="3">
    <source>
        <dbReference type="ARBA" id="ARBA00022475"/>
    </source>
</evidence>
<evidence type="ECO:0000313" key="18">
    <source>
        <dbReference type="Proteomes" id="UP000028073"/>
    </source>
</evidence>
<comment type="caution">
    <text evidence="17">The sequence shown here is derived from an EMBL/GenBank/DDBJ whole genome shotgun (WGS) entry which is preliminary data.</text>
</comment>
<proteinExistence type="predicted"/>
<evidence type="ECO:0000259" key="16">
    <source>
        <dbReference type="PROSITE" id="PS50885"/>
    </source>
</evidence>
<keyword evidence="5" id="KW-0597">Phosphoprotein</keyword>
<evidence type="ECO:0000313" key="17">
    <source>
        <dbReference type="EMBL" id="KEQ17345.1"/>
    </source>
</evidence>
<dbReference type="Pfam" id="PF13675">
    <property type="entry name" value="PilJ"/>
    <property type="match status" value="1"/>
</dbReference>
<dbReference type="InterPro" id="IPR050482">
    <property type="entry name" value="Sensor_HK_TwoCompSys"/>
</dbReference>
<evidence type="ECO:0000256" key="2">
    <source>
        <dbReference type="ARBA" id="ARBA00004429"/>
    </source>
</evidence>
<dbReference type="Pfam" id="PF07730">
    <property type="entry name" value="HisKA_3"/>
    <property type="match status" value="1"/>
</dbReference>
<dbReference type="GO" id="GO:0046983">
    <property type="term" value="F:protein dimerization activity"/>
    <property type="evidence" value="ECO:0007669"/>
    <property type="project" value="UniProtKB-UniRule"/>
</dbReference>
<evidence type="ECO:0000256" key="6">
    <source>
        <dbReference type="ARBA" id="ARBA00022679"/>
    </source>
</evidence>
<evidence type="ECO:0000256" key="4">
    <source>
        <dbReference type="ARBA" id="ARBA00022519"/>
    </source>
</evidence>
<keyword evidence="3 14" id="KW-1003">Cell membrane</keyword>
<dbReference type="Gene3D" id="3.30.565.10">
    <property type="entry name" value="Histidine kinase-like ATPase, C-terminal domain"/>
    <property type="match status" value="1"/>
</dbReference>
<dbReference type="Proteomes" id="UP000028073">
    <property type="component" value="Unassembled WGS sequence"/>
</dbReference>
<dbReference type="Pfam" id="PF02518">
    <property type="entry name" value="HATPase_c"/>
    <property type="match status" value="1"/>
</dbReference>
<dbReference type="SUPFAM" id="SSF55874">
    <property type="entry name" value="ATPase domain of HSP90 chaperone/DNA topoisomerase II/histidine kinase"/>
    <property type="match status" value="1"/>
</dbReference>
<evidence type="ECO:0000256" key="11">
    <source>
        <dbReference type="ARBA" id="ARBA00022989"/>
    </source>
</evidence>
<comment type="subcellular location">
    <subcellularLocation>
        <location evidence="2">Cell inner membrane</location>
        <topology evidence="2">Multi-pass membrane protein</topology>
    </subcellularLocation>
</comment>
<feature type="transmembrane region" description="Helical" evidence="15">
    <location>
        <begin position="149"/>
        <end position="171"/>
    </location>
</feature>
<dbReference type="PANTHER" id="PTHR24421">
    <property type="entry name" value="NITRATE/NITRITE SENSOR PROTEIN NARX-RELATED"/>
    <property type="match status" value="1"/>
</dbReference>
<dbReference type="CDD" id="cd16917">
    <property type="entry name" value="HATPase_UhpB-NarQ-NarX-like"/>
    <property type="match status" value="1"/>
</dbReference>
<name>A0A081NFX2_9GAMM</name>
<evidence type="ECO:0000256" key="8">
    <source>
        <dbReference type="ARBA" id="ARBA00022741"/>
    </source>
</evidence>
<dbReference type="InterPro" id="IPR042295">
    <property type="entry name" value="NarX-like_N_sf"/>
</dbReference>
<dbReference type="CDD" id="cd06225">
    <property type="entry name" value="HAMP"/>
    <property type="match status" value="1"/>
</dbReference>
<keyword evidence="11 15" id="KW-1133">Transmembrane helix</keyword>
<dbReference type="Pfam" id="PF00672">
    <property type="entry name" value="HAMP"/>
    <property type="match status" value="1"/>
</dbReference>
<keyword evidence="8 14" id="KW-0547">Nucleotide-binding</keyword>
<keyword evidence="10 14" id="KW-0067">ATP-binding</keyword>
<evidence type="ECO:0000256" key="7">
    <source>
        <dbReference type="ARBA" id="ARBA00022692"/>
    </source>
</evidence>
<evidence type="ECO:0000256" key="15">
    <source>
        <dbReference type="SAM" id="Phobius"/>
    </source>
</evidence>
<dbReference type="InterPro" id="IPR016380">
    <property type="entry name" value="Sig_transdc_His_kin_NarX/NarQ"/>
</dbReference>
<keyword evidence="18" id="KW-1185">Reference proteome</keyword>
<protein>
    <recommendedName>
        <fullName evidence="14">Sensor protein</fullName>
        <ecNumber evidence="14">2.7.13.3</ecNumber>
    </recommendedName>
</protein>
<comment type="catalytic activity">
    <reaction evidence="1 14">
        <text>ATP + protein L-histidine = ADP + protein N-phospho-L-histidine.</text>
        <dbReference type="EC" id="2.7.13.3"/>
    </reaction>
</comment>
<dbReference type="SMART" id="SM00304">
    <property type="entry name" value="HAMP"/>
    <property type="match status" value="1"/>
</dbReference>
<keyword evidence="12 14" id="KW-0902">Two-component regulatory system</keyword>
<dbReference type="AlphaFoldDB" id="A0A081NFX2"/>
<dbReference type="Gene3D" id="1.20.5.1930">
    <property type="match status" value="1"/>
</dbReference>
<dbReference type="GO" id="GO:0000155">
    <property type="term" value="F:phosphorelay sensor kinase activity"/>
    <property type="evidence" value="ECO:0007669"/>
    <property type="project" value="UniProtKB-UniRule"/>
</dbReference>
<keyword evidence="13 14" id="KW-0472">Membrane</keyword>
<organism evidence="17 18">
    <name type="scientific">Endozoicomonas numazuensis</name>
    <dbReference type="NCBI Taxonomy" id="1137799"/>
    <lineage>
        <taxon>Bacteria</taxon>
        <taxon>Pseudomonadati</taxon>
        <taxon>Pseudomonadota</taxon>
        <taxon>Gammaproteobacteria</taxon>
        <taxon>Oceanospirillales</taxon>
        <taxon>Endozoicomonadaceae</taxon>
        <taxon>Endozoicomonas</taxon>
    </lineage>
</organism>
<feature type="domain" description="HAMP" evidence="16">
    <location>
        <begin position="176"/>
        <end position="229"/>
    </location>
</feature>
<dbReference type="CDD" id="cd19408">
    <property type="entry name" value="NarX_NarQ_sensor"/>
    <property type="match status" value="1"/>
</dbReference>